<dbReference type="InterPro" id="IPR023198">
    <property type="entry name" value="PGP-like_dom2"/>
</dbReference>
<dbReference type="SUPFAM" id="SSF56784">
    <property type="entry name" value="HAD-like"/>
    <property type="match status" value="1"/>
</dbReference>
<dbReference type="PRINTS" id="PR00413">
    <property type="entry name" value="HADHALOGNASE"/>
</dbReference>
<proteinExistence type="predicted"/>
<dbReference type="NCBIfam" id="TIGR01509">
    <property type="entry name" value="HAD-SF-IA-v3"/>
    <property type="match status" value="1"/>
</dbReference>
<dbReference type="SFLD" id="SFLDG01129">
    <property type="entry name" value="C1.5:_HAD__Beta-PGM__Phosphata"/>
    <property type="match status" value="1"/>
</dbReference>
<dbReference type="PANTHER" id="PTHR43611">
    <property type="entry name" value="ALPHA-D-GLUCOSE 1-PHOSPHATE PHOSPHATASE"/>
    <property type="match status" value="1"/>
</dbReference>
<organism evidence="1 2">
    <name type="scientific">Marseilla massiliensis</name>
    <dbReference type="NCBI Taxonomy" id="1841864"/>
    <lineage>
        <taxon>Bacteria</taxon>
        <taxon>Pseudomonadati</taxon>
        <taxon>Bacteroidota</taxon>
        <taxon>Bacteroidia</taxon>
        <taxon>Bacteroidales</taxon>
        <taxon>Prevotellaceae</taxon>
        <taxon>Marseilla</taxon>
    </lineage>
</organism>
<dbReference type="Gene3D" id="3.40.50.1000">
    <property type="entry name" value="HAD superfamily/HAD-like"/>
    <property type="match status" value="1"/>
</dbReference>
<accession>A0A939B6N6</accession>
<dbReference type="RefSeq" id="WP_205102881.1">
    <property type="nucleotide sequence ID" value="NZ_JACJJG010000002.1"/>
</dbReference>
<dbReference type="Pfam" id="PF00702">
    <property type="entry name" value="Hydrolase"/>
    <property type="match status" value="1"/>
</dbReference>
<name>A0A939B6N6_9BACT</name>
<reference evidence="1" key="1">
    <citation type="submission" date="2020-08" db="EMBL/GenBank/DDBJ databases">
        <authorList>
            <person name="Cejkova D."/>
            <person name="Kubasova T."/>
            <person name="Jahodarova E."/>
            <person name="Rychlik I."/>
        </authorList>
    </citation>
    <scope>NUCLEOTIDE SEQUENCE</scope>
    <source>
        <strain evidence="1">An824</strain>
    </source>
</reference>
<comment type="caution">
    <text evidence="1">The sequence shown here is derived from an EMBL/GenBank/DDBJ whole genome shotgun (WGS) entry which is preliminary data.</text>
</comment>
<keyword evidence="2" id="KW-1185">Reference proteome</keyword>
<dbReference type="Proteomes" id="UP000706891">
    <property type="component" value="Unassembled WGS sequence"/>
</dbReference>
<dbReference type="InterPro" id="IPR006439">
    <property type="entry name" value="HAD-SF_hydro_IA"/>
</dbReference>
<evidence type="ECO:0000313" key="2">
    <source>
        <dbReference type="Proteomes" id="UP000706891"/>
    </source>
</evidence>
<reference evidence="1" key="2">
    <citation type="journal article" date="2021" name="Sci. Rep.">
        <title>The distribution of antibiotic resistance genes in chicken gut microbiota commensals.</title>
        <authorList>
            <person name="Juricova H."/>
            <person name="Matiasovicova J."/>
            <person name="Kubasova T."/>
            <person name="Cejkova D."/>
            <person name="Rychlik I."/>
        </authorList>
    </citation>
    <scope>NUCLEOTIDE SEQUENCE</scope>
    <source>
        <strain evidence="1">An824</strain>
    </source>
</reference>
<dbReference type="AlphaFoldDB" id="A0A939B6N6"/>
<protein>
    <submittedName>
        <fullName evidence="1">HAD family phosphatase</fullName>
    </submittedName>
</protein>
<dbReference type="PANTHER" id="PTHR43611:SF3">
    <property type="entry name" value="FLAVIN MONONUCLEOTIDE HYDROLASE 1, CHLOROPLATIC"/>
    <property type="match status" value="1"/>
</dbReference>
<dbReference type="SFLD" id="SFLDS00003">
    <property type="entry name" value="Haloacid_Dehalogenase"/>
    <property type="match status" value="1"/>
</dbReference>
<sequence>MIKNLIFDLGGVIMTIDQSEALRRFKETGLTDAETYLDPYTQSGIFGDVEEGKITAEEFRAELSRIIGRELTFDECKYCWLGYRKEVPARNLDVLRNLRGKGYRLILLSNTNPFMMSWALSNDFDGGKASLSDYFDALYLSFRIGVMKPDLKFFQAVIDNEAINPEESLFVDDGPRNIEAARRLGFNTMCPKNGEDWTGELYSFIKKSGKLPSRGLY</sequence>
<dbReference type="Gene3D" id="1.10.150.240">
    <property type="entry name" value="Putative phosphatase, domain 2"/>
    <property type="match status" value="1"/>
</dbReference>
<dbReference type="InterPro" id="IPR036412">
    <property type="entry name" value="HAD-like_sf"/>
</dbReference>
<gene>
    <name evidence="1" type="ORF">H6A34_00885</name>
</gene>
<dbReference type="CDD" id="cd02603">
    <property type="entry name" value="HAD_sEH-N_like"/>
    <property type="match status" value="1"/>
</dbReference>
<evidence type="ECO:0000313" key="1">
    <source>
        <dbReference type="EMBL" id="MBM6672448.1"/>
    </source>
</evidence>
<dbReference type="EMBL" id="JACJJG010000002">
    <property type="protein sequence ID" value="MBM6672448.1"/>
    <property type="molecule type" value="Genomic_DNA"/>
</dbReference>
<dbReference type="InterPro" id="IPR023214">
    <property type="entry name" value="HAD_sf"/>
</dbReference>